<dbReference type="SUPFAM" id="SSF56112">
    <property type="entry name" value="Protein kinase-like (PK-like)"/>
    <property type="match status" value="1"/>
</dbReference>
<proteinExistence type="predicted"/>
<dbReference type="Pfam" id="PF00069">
    <property type="entry name" value="Pkinase"/>
    <property type="match status" value="1"/>
</dbReference>
<name>A0A9N7R197_STRHE</name>
<dbReference type="Gene3D" id="3.30.200.20">
    <property type="entry name" value="Phosphorylase Kinase, domain 1"/>
    <property type="match status" value="1"/>
</dbReference>
<evidence type="ECO:0000313" key="11">
    <source>
        <dbReference type="Proteomes" id="UP001153555"/>
    </source>
</evidence>
<keyword evidence="3 10" id="KW-0418">Kinase</keyword>
<feature type="compositionally biased region" description="Pro residues" evidence="6">
    <location>
        <begin position="354"/>
        <end position="372"/>
    </location>
</feature>
<dbReference type="SMART" id="SM00220">
    <property type="entry name" value="S_TKc"/>
    <property type="match status" value="1"/>
</dbReference>
<dbReference type="Gene3D" id="2.130.10.30">
    <property type="entry name" value="Regulator of chromosome condensation 1/beta-lactamase-inhibitor protein II"/>
    <property type="match status" value="1"/>
</dbReference>
<dbReference type="Gene3D" id="1.10.510.10">
    <property type="entry name" value="Transferase(Phosphotransferase) domain 1"/>
    <property type="match status" value="1"/>
</dbReference>
<keyword evidence="7" id="KW-0812">Transmembrane</keyword>
<feature type="region of interest" description="Disordered" evidence="6">
    <location>
        <begin position="416"/>
        <end position="446"/>
    </location>
</feature>
<evidence type="ECO:0000256" key="3">
    <source>
        <dbReference type="ARBA" id="ARBA00022777"/>
    </source>
</evidence>
<dbReference type="CDD" id="cd14066">
    <property type="entry name" value="STKc_IRAK"/>
    <property type="match status" value="1"/>
</dbReference>
<keyword evidence="1" id="KW-0808">Transferase</keyword>
<gene>
    <name evidence="10" type="ORF">SHERM_11782</name>
</gene>
<dbReference type="InterPro" id="IPR000719">
    <property type="entry name" value="Prot_kinase_dom"/>
</dbReference>
<dbReference type="EMBL" id="CACSLK010004199">
    <property type="protein sequence ID" value="CAA0809873.1"/>
    <property type="molecule type" value="Genomic_DNA"/>
</dbReference>
<dbReference type="PROSITE" id="PS00108">
    <property type="entry name" value="PROTEIN_KINASE_ST"/>
    <property type="match status" value="1"/>
</dbReference>
<feature type="binding site" evidence="5">
    <location>
        <position position="505"/>
    </location>
    <ligand>
        <name>ATP</name>
        <dbReference type="ChEBI" id="CHEBI:30616"/>
    </ligand>
</feature>
<dbReference type="GO" id="GO:0042803">
    <property type="term" value="F:protein homodimerization activity"/>
    <property type="evidence" value="ECO:0007669"/>
    <property type="project" value="UniProtKB-ARBA"/>
</dbReference>
<feature type="chain" id="PRO_5040111778" evidence="8">
    <location>
        <begin position="25"/>
        <end position="788"/>
    </location>
</feature>
<keyword evidence="2 5" id="KW-0547">Nucleotide-binding</keyword>
<dbReference type="SUPFAM" id="SSF50985">
    <property type="entry name" value="RCC1/BLIP-II"/>
    <property type="match status" value="1"/>
</dbReference>
<dbReference type="OrthoDB" id="61110at2759"/>
<keyword evidence="11" id="KW-1185">Reference proteome</keyword>
<evidence type="ECO:0000259" key="9">
    <source>
        <dbReference type="PROSITE" id="PS50011"/>
    </source>
</evidence>
<evidence type="ECO:0000256" key="1">
    <source>
        <dbReference type="ARBA" id="ARBA00022679"/>
    </source>
</evidence>
<feature type="region of interest" description="Disordered" evidence="6">
    <location>
        <begin position="507"/>
        <end position="526"/>
    </location>
</feature>
<dbReference type="InterPro" id="IPR008271">
    <property type="entry name" value="Ser/Thr_kinase_AS"/>
</dbReference>
<dbReference type="PROSITE" id="PS50011">
    <property type="entry name" value="PROTEIN_KINASE_DOM"/>
    <property type="match status" value="1"/>
</dbReference>
<reference evidence="10" key="1">
    <citation type="submission" date="2019-12" db="EMBL/GenBank/DDBJ databases">
        <authorList>
            <person name="Scholes J."/>
        </authorList>
    </citation>
    <scope>NUCLEOTIDE SEQUENCE</scope>
</reference>
<feature type="signal peptide" evidence="8">
    <location>
        <begin position="1"/>
        <end position="24"/>
    </location>
</feature>
<dbReference type="GO" id="GO:0005524">
    <property type="term" value="F:ATP binding"/>
    <property type="evidence" value="ECO:0007669"/>
    <property type="project" value="UniProtKB-UniRule"/>
</dbReference>
<evidence type="ECO:0000256" key="7">
    <source>
        <dbReference type="SAM" id="Phobius"/>
    </source>
</evidence>
<evidence type="ECO:0000256" key="5">
    <source>
        <dbReference type="PROSITE-ProRule" id="PRU10141"/>
    </source>
</evidence>
<evidence type="ECO:0000313" key="10">
    <source>
        <dbReference type="EMBL" id="CAA0809873.1"/>
    </source>
</evidence>
<keyword evidence="8" id="KW-0732">Signal</keyword>
<dbReference type="PROSITE" id="PS00107">
    <property type="entry name" value="PROTEIN_KINASE_ATP"/>
    <property type="match status" value="1"/>
</dbReference>
<keyword evidence="7" id="KW-1133">Transmembrane helix</keyword>
<evidence type="ECO:0000256" key="8">
    <source>
        <dbReference type="SAM" id="SignalP"/>
    </source>
</evidence>
<organism evidence="10 11">
    <name type="scientific">Striga hermonthica</name>
    <name type="common">Purple witchweed</name>
    <name type="synonym">Buchnera hermonthica</name>
    <dbReference type="NCBI Taxonomy" id="68872"/>
    <lineage>
        <taxon>Eukaryota</taxon>
        <taxon>Viridiplantae</taxon>
        <taxon>Streptophyta</taxon>
        <taxon>Embryophyta</taxon>
        <taxon>Tracheophyta</taxon>
        <taxon>Spermatophyta</taxon>
        <taxon>Magnoliopsida</taxon>
        <taxon>eudicotyledons</taxon>
        <taxon>Gunneridae</taxon>
        <taxon>Pentapetalae</taxon>
        <taxon>asterids</taxon>
        <taxon>lamiids</taxon>
        <taxon>Lamiales</taxon>
        <taxon>Orobanchaceae</taxon>
        <taxon>Buchnereae</taxon>
        <taxon>Striga</taxon>
    </lineage>
</organism>
<dbReference type="InterPro" id="IPR011009">
    <property type="entry name" value="Kinase-like_dom_sf"/>
</dbReference>
<dbReference type="GO" id="GO:0004672">
    <property type="term" value="F:protein kinase activity"/>
    <property type="evidence" value="ECO:0007669"/>
    <property type="project" value="InterPro"/>
</dbReference>
<dbReference type="AlphaFoldDB" id="A0A9N7R197"/>
<evidence type="ECO:0000256" key="2">
    <source>
        <dbReference type="ARBA" id="ARBA00022741"/>
    </source>
</evidence>
<dbReference type="Proteomes" id="UP001153555">
    <property type="component" value="Unassembled WGS sequence"/>
</dbReference>
<protein>
    <submittedName>
        <fullName evidence="10">Serine/threonine-protein kinase-like protein CCR4</fullName>
    </submittedName>
</protein>
<keyword evidence="7" id="KW-0472">Membrane</keyword>
<feature type="domain" description="Protein kinase" evidence="9">
    <location>
        <begin position="477"/>
        <end position="771"/>
    </location>
</feature>
<evidence type="ECO:0000256" key="4">
    <source>
        <dbReference type="ARBA" id="ARBA00022840"/>
    </source>
</evidence>
<comment type="caution">
    <text evidence="10">The sequence shown here is derived from an EMBL/GenBank/DDBJ whole genome shotgun (WGS) entry which is preliminary data.</text>
</comment>
<dbReference type="InterPro" id="IPR009091">
    <property type="entry name" value="RCC1/BLIP-II"/>
</dbReference>
<dbReference type="PANTHER" id="PTHR46146">
    <property type="entry name" value="SERINE/THREONINE-PROTEIN KINASE-LIKE PROTEIN CCR4"/>
    <property type="match status" value="1"/>
</dbReference>
<dbReference type="PANTHER" id="PTHR46146:SF4">
    <property type="entry name" value="SERINE_THREONINE-PROTEIN KINASE-LIKE PROTEIN CCR4"/>
    <property type="match status" value="1"/>
</dbReference>
<feature type="region of interest" description="Disordered" evidence="6">
    <location>
        <begin position="354"/>
        <end position="373"/>
    </location>
</feature>
<dbReference type="InterPro" id="IPR017441">
    <property type="entry name" value="Protein_kinase_ATP_BS"/>
</dbReference>
<sequence>MAKKPSFPILALFLAALFFPIAHSLSTFAVSETGNRTVVCAVARSLNQQSLNCTIFPQRVQFPITPSLPSVDGVVAGDGFICAVSSFNSPSSSVVVCWRFSDLGGNLTYRRIYNGPALRDFASGNSRICGLVNSSNSLQCWPQRIFSNTVDNSNTNNADRFSSSLAVGDDFVCGLSGSGRVQCLGSAYNVTDEMPVGNFSQVRASPQHACAISFNGSLLCWGNSVGPRPEGEFTSVALGESQACAIRSNRTVVCWGENGFALPESLRAESFIALEAKRTIFCGVVFSNYSLLCWGNAGFDQNPLVFSDVVPGPCRARVECGCEPLPNYGQYCDQGLVICQPCVNINNQPPLVPPPPVAVPPPPPAAPPPPPSGGRKWNAKMVAFLVVGCVGSFSSLLLVSIYLFLRYIKIGGSRIHDSGRLEQGGGSSPHTPESQPEPPPARPPSLEKKISHLISMGSGGHLEEFPLETLFTATDNFSDERKIGSGSFGSVYRATLDDGREVAVKRAETSHSSSSNATAGLARRGGPEDKDVAFLNELEFLSRLNHRNLVRLLGYCEERDERVLVYEYMPNGTLADHIHAELADSPLRSWPARIRAALDAARGIEYLHEYAVPRVIHRDIKPSNILLDGSWTARVSDFGLSLTGPRDGESHLSMNAAGTMGYVDPAYYRLQVLTAKSDVYSFGVVLMELLSGLKAVHKNEGGVPRNVVDYMLPFVGKDEIHRVLDRRVPPPTPFEIEAVAYVGYLAADCVELDGRDRPTMSEVVEGLEKALEACLAPPVLSRSTTSSS</sequence>
<accession>A0A9N7R197</accession>
<feature type="transmembrane region" description="Helical" evidence="7">
    <location>
        <begin position="381"/>
        <end position="405"/>
    </location>
</feature>
<keyword evidence="4 5" id="KW-0067">ATP-binding</keyword>
<evidence type="ECO:0000256" key="6">
    <source>
        <dbReference type="SAM" id="MobiDB-lite"/>
    </source>
</evidence>